<dbReference type="AlphaFoldDB" id="A0A6A5XHN0"/>
<evidence type="ECO:0000313" key="1">
    <source>
        <dbReference type="EMBL" id="KAF2011814.1"/>
    </source>
</evidence>
<dbReference type="GeneID" id="54289669"/>
<keyword evidence="2" id="KW-1185">Reference proteome</keyword>
<dbReference type="OrthoDB" id="5240432at2759"/>
<sequence length="103" mass="11270">MGRTLHNISFNITGSYLYSNIGTIALSSLETPNTTSTVATPQSPRYKYTALSSDNIWITFNSKNLLWLPQEYRPSSSAVLGNTLGIGVGSGKVWLCTVDFHKP</sequence>
<evidence type="ECO:0000313" key="2">
    <source>
        <dbReference type="Proteomes" id="UP000799778"/>
    </source>
</evidence>
<proteinExistence type="predicted"/>
<protein>
    <submittedName>
        <fullName evidence="1">Uncharacterized protein</fullName>
    </submittedName>
</protein>
<dbReference type="Proteomes" id="UP000799778">
    <property type="component" value="Unassembled WGS sequence"/>
</dbReference>
<reference evidence="1" key="1">
    <citation type="journal article" date="2020" name="Stud. Mycol.">
        <title>101 Dothideomycetes genomes: a test case for predicting lifestyles and emergence of pathogens.</title>
        <authorList>
            <person name="Haridas S."/>
            <person name="Albert R."/>
            <person name="Binder M."/>
            <person name="Bloem J."/>
            <person name="Labutti K."/>
            <person name="Salamov A."/>
            <person name="Andreopoulos B."/>
            <person name="Baker S."/>
            <person name="Barry K."/>
            <person name="Bills G."/>
            <person name="Bluhm B."/>
            <person name="Cannon C."/>
            <person name="Castanera R."/>
            <person name="Culley D."/>
            <person name="Daum C."/>
            <person name="Ezra D."/>
            <person name="Gonzalez J."/>
            <person name="Henrissat B."/>
            <person name="Kuo A."/>
            <person name="Liang C."/>
            <person name="Lipzen A."/>
            <person name="Lutzoni F."/>
            <person name="Magnuson J."/>
            <person name="Mondo S."/>
            <person name="Nolan M."/>
            <person name="Ohm R."/>
            <person name="Pangilinan J."/>
            <person name="Park H.-J."/>
            <person name="Ramirez L."/>
            <person name="Alfaro M."/>
            <person name="Sun H."/>
            <person name="Tritt A."/>
            <person name="Yoshinaga Y."/>
            <person name="Zwiers L.-H."/>
            <person name="Turgeon B."/>
            <person name="Goodwin S."/>
            <person name="Spatafora J."/>
            <person name="Crous P."/>
            <person name="Grigoriev I."/>
        </authorList>
    </citation>
    <scope>NUCLEOTIDE SEQUENCE</scope>
    <source>
        <strain evidence="1">CBS 175.79</strain>
    </source>
</reference>
<dbReference type="EMBL" id="ML978073">
    <property type="protein sequence ID" value="KAF2011814.1"/>
    <property type="molecule type" value="Genomic_DNA"/>
</dbReference>
<gene>
    <name evidence="1" type="ORF">BU24DRAFT_465413</name>
</gene>
<dbReference type="RefSeq" id="XP_033380153.1">
    <property type="nucleotide sequence ID" value="XM_033532272.1"/>
</dbReference>
<name>A0A6A5XHN0_9PLEO</name>
<accession>A0A6A5XHN0</accession>
<organism evidence="1 2">
    <name type="scientific">Aaosphaeria arxii CBS 175.79</name>
    <dbReference type="NCBI Taxonomy" id="1450172"/>
    <lineage>
        <taxon>Eukaryota</taxon>
        <taxon>Fungi</taxon>
        <taxon>Dikarya</taxon>
        <taxon>Ascomycota</taxon>
        <taxon>Pezizomycotina</taxon>
        <taxon>Dothideomycetes</taxon>
        <taxon>Pleosporomycetidae</taxon>
        <taxon>Pleosporales</taxon>
        <taxon>Pleosporales incertae sedis</taxon>
        <taxon>Aaosphaeria</taxon>
    </lineage>
</organism>